<dbReference type="InterPro" id="IPR001119">
    <property type="entry name" value="SLH_dom"/>
</dbReference>
<dbReference type="Pfam" id="PF00395">
    <property type="entry name" value="SLH"/>
    <property type="match status" value="3"/>
</dbReference>
<dbReference type="PROSITE" id="PS51272">
    <property type="entry name" value="SLH"/>
    <property type="match status" value="3"/>
</dbReference>
<feature type="domain" description="GH18" evidence="3">
    <location>
        <begin position="242"/>
        <end position="555"/>
    </location>
</feature>
<evidence type="ECO:0000259" key="3">
    <source>
        <dbReference type="PROSITE" id="PS51910"/>
    </source>
</evidence>
<dbReference type="InterPro" id="IPR017853">
    <property type="entry name" value="GH"/>
</dbReference>
<dbReference type="Gene3D" id="3.20.20.80">
    <property type="entry name" value="Glycosidases"/>
    <property type="match status" value="1"/>
</dbReference>
<gene>
    <name evidence="4" type="ORF">GZH47_31015</name>
</gene>
<keyword evidence="4" id="KW-0378">Hydrolase</keyword>
<proteinExistence type="predicted"/>
<feature type="domain" description="SLH" evidence="2">
    <location>
        <begin position="52"/>
        <end position="112"/>
    </location>
</feature>
<dbReference type="GO" id="GO:0008061">
    <property type="term" value="F:chitin binding"/>
    <property type="evidence" value="ECO:0007669"/>
    <property type="project" value="InterPro"/>
</dbReference>
<dbReference type="PANTHER" id="PTHR46066">
    <property type="entry name" value="CHITINASE DOMAIN-CONTAINING PROTEIN 1 FAMILY MEMBER"/>
    <property type="match status" value="1"/>
</dbReference>
<dbReference type="Pfam" id="PF00704">
    <property type="entry name" value="Glyco_hydro_18"/>
    <property type="match status" value="1"/>
</dbReference>
<feature type="domain" description="SLH" evidence="2">
    <location>
        <begin position="113"/>
        <end position="176"/>
    </location>
</feature>
<dbReference type="PANTHER" id="PTHR46066:SF2">
    <property type="entry name" value="CHITINASE DOMAIN-CONTAINING PROTEIN 1"/>
    <property type="match status" value="1"/>
</dbReference>
<protein>
    <submittedName>
        <fullName evidence="4">Glycoside hydrolase</fullName>
    </submittedName>
</protein>
<dbReference type="InterPro" id="IPR001223">
    <property type="entry name" value="Glyco_hydro18_cat"/>
</dbReference>
<keyword evidence="1" id="KW-0732">Signal</keyword>
<dbReference type="GO" id="GO:0005975">
    <property type="term" value="P:carbohydrate metabolic process"/>
    <property type="evidence" value="ECO:0007669"/>
    <property type="project" value="InterPro"/>
</dbReference>
<dbReference type="PROSITE" id="PS51910">
    <property type="entry name" value="GH18_2"/>
    <property type="match status" value="1"/>
</dbReference>
<dbReference type="EMBL" id="CP048286">
    <property type="protein sequence ID" value="QHW34794.1"/>
    <property type="molecule type" value="Genomic_DNA"/>
</dbReference>
<evidence type="ECO:0000313" key="4">
    <source>
        <dbReference type="EMBL" id="QHW34794.1"/>
    </source>
</evidence>
<accession>A0A6C0P8B2</accession>
<evidence type="ECO:0000259" key="2">
    <source>
        <dbReference type="PROSITE" id="PS51272"/>
    </source>
</evidence>
<dbReference type="KEGG" id="prz:GZH47_31015"/>
<evidence type="ECO:0000256" key="1">
    <source>
        <dbReference type="SAM" id="SignalP"/>
    </source>
</evidence>
<feature type="signal peptide" evidence="1">
    <location>
        <begin position="1"/>
        <end position="30"/>
    </location>
</feature>
<feature type="domain" description="SLH" evidence="2">
    <location>
        <begin position="178"/>
        <end position="240"/>
    </location>
</feature>
<dbReference type="SMART" id="SM00636">
    <property type="entry name" value="Glyco_18"/>
    <property type="match status" value="1"/>
</dbReference>
<keyword evidence="5" id="KW-1185">Reference proteome</keyword>
<dbReference type="AlphaFoldDB" id="A0A6C0P8B2"/>
<dbReference type="InterPro" id="IPR029070">
    <property type="entry name" value="Chitinase_insertion_sf"/>
</dbReference>
<reference evidence="4 5" key="1">
    <citation type="submission" date="2020-02" db="EMBL/GenBank/DDBJ databases">
        <title>Paenibacillus sp. nov., isolated from rhizosphere soil of tomato.</title>
        <authorList>
            <person name="Weon H.-Y."/>
            <person name="Lee S.A."/>
        </authorList>
    </citation>
    <scope>NUCLEOTIDE SEQUENCE [LARGE SCALE GENOMIC DNA]</scope>
    <source>
        <strain evidence="4 5">14171R-81</strain>
    </source>
</reference>
<feature type="chain" id="PRO_5039335505" evidence="1">
    <location>
        <begin position="31"/>
        <end position="560"/>
    </location>
</feature>
<evidence type="ECO:0000313" key="5">
    <source>
        <dbReference type="Proteomes" id="UP000479114"/>
    </source>
</evidence>
<dbReference type="RefSeq" id="WP_162644946.1">
    <property type="nucleotide sequence ID" value="NZ_CP048286.1"/>
</dbReference>
<sequence length="560" mass="62027">MNRTKPLHHTTVYLLIVGMIASLFQQPMTAAAAAPAASTATTTKTATAAVTKAGLPYDDIRSNYATEAIVNMTKLNFITGTGERRFEPDKAITRAEFVTLIDRLLGMEPVSGAIPAFADVLPAAWFYNWVETAIQLNLVQGTSPALFEPQRPVSREEAAVILARAWKQPLIPSSSVQDGLYSDQKQIDTWALPSVERLSRIRLMTGDQDGFRPLDSITRQEAAVLMNRAWTHAGWKDKLLASPSAAIQLGWQYGQTTKQFEQQVSQSVVNTVSPRWFFLGSSGGLEDQTDLSLLTWAHKQNKKVWAMVGNHASQETTHAMLSDSNQQRSFIQQLANRVRSSGIDGLNIDFENMMPEDRNAFTSFITALHQALNTVPAVLTVNVSPDFGTDWTDVFDYAALSANADYIVLMGYDEHWGGDPVPGSVSSLPWLRLGIDQILKKAPASKVILAMPLYTRDWTLGANGAYTSQGIDLLGQNRIVQAKKSVTKWDDTLGQYTSEYVDQLLLHRIWLEDGRSLTRKANLANAYSLAGCAYWYMGGESSDVWSSLRNANKFNHYDFS</sequence>
<dbReference type="SUPFAM" id="SSF51445">
    <property type="entry name" value="(Trans)glycosidases"/>
    <property type="match status" value="1"/>
</dbReference>
<dbReference type="Proteomes" id="UP000479114">
    <property type="component" value="Chromosome"/>
</dbReference>
<dbReference type="GO" id="GO:0016787">
    <property type="term" value="F:hydrolase activity"/>
    <property type="evidence" value="ECO:0007669"/>
    <property type="project" value="UniProtKB-KW"/>
</dbReference>
<dbReference type="InterPro" id="IPR011583">
    <property type="entry name" value="Chitinase_II/V-like_cat"/>
</dbReference>
<organism evidence="4 5">
    <name type="scientific">Paenibacillus rhizovicinus</name>
    <dbReference type="NCBI Taxonomy" id="2704463"/>
    <lineage>
        <taxon>Bacteria</taxon>
        <taxon>Bacillati</taxon>
        <taxon>Bacillota</taxon>
        <taxon>Bacilli</taxon>
        <taxon>Bacillales</taxon>
        <taxon>Paenibacillaceae</taxon>
        <taxon>Paenibacillus</taxon>
    </lineage>
</organism>
<name>A0A6C0P8B2_9BACL</name>
<dbReference type="Gene3D" id="3.10.50.10">
    <property type="match status" value="1"/>
</dbReference>